<dbReference type="InterPro" id="IPR023894">
    <property type="entry name" value="Sporulation_SdpB"/>
</dbReference>
<feature type="transmembrane region" description="Helical" evidence="5">
    <location>
        <begin position="77"/>
        <end position="93"/>
    </location>
</feature>
<feature type="domain" description="HTTM-like" evidence="6">
    <location>
        <begin position="14"/>
        <end position="290"/>
    </location>
</feature>
<protein>
    <submittedName>
        <fullName evidence="7">Sporulation-delaying protein SdpB family protein</fullName>
    </submittedName>
</protein>
<dbReference type="NCBIfam" id="TIGR04033">
    <property type="entry name" value="export_SdpB"/>
    <property type="match status" value="1"/>
</dbReference>
<evidence type="ECO:0000256" key="1">
    <source>
        <dbReference type="ARBA" id="ARBA00004127"/>
    </source>
</evidence>
<evidence type="ECO:0000256" key="5">
    <source>
        <dbReference type="SAM" id="Phobius"/>
    </source>
</evidence>
<accession>A0ABU5QN07</accession>
<comment type="caution">
    <text evidence="7">The sequence shown here is derived from an EMBL/GenBank/DDBJ whole genome shotgun (WGS) entry which is preliminary data.</text>
</comment>
<feature type="transmembrane region" description="Helical" evidence="5">
    <location>
        <begin position="21"/>
        <end position="39"/>
    </location>
</feature>
<evidence type="ECO:0000259" key="6">
    <source>
        <dbReference type="SMART" id="SM00752"/>
    </source>
</evidence>
<dbReference type="SMART" id="SM00752">
    <property type="entry name" value="HTTM"/>
    <property type="match status" value="1"/>
</dbReference>
<reference evidence="7 8" key="1">
    <citation type="submission" date="2023-12" db="EMBL/GenBank/DDBJ databases">
        <title>Novel species of the genus Arcicella isolated from rivers.</title>
        <authorList>
            <person name="Lu H."/>
        </authorList>
    </citation>
    <scope>NUCLEOTIDE SEQUENCE [LARGE SCALE GENOMIC DNA]</scope>
    <source>
        <strain evidence="7 8">LMG 21963</strain>
    </source>
</reference>
<sequence>MWQEIDNQIERKLSLNIWSNVYGLGRSLIALSVLLTLLMNDVSTLFRPILGVDDIPMCNGLSGKISLFCLLSNNLELARWISIVILFVVTIGWRPRIMGVLHWWINYSLISSAPLVDGGEHAATVISFLLIPITLTDSRLWHWETAENPKVGAKYRYKHLVASIFYDLVRIQVAVIYLHSAVGKCSVLEWQNGTALYYWFTDPMFGMANWLKPIVLPVLQNPFSLTIINWWVIILEFLLFAGLFMSKNNRGTILFLGILFHVLIGFVHGLVSFALIMIGALILFLRPFEYEFSFKFSKISFFKLFNLSNT</sequence>
<dbReference type="RefSeq" id="WP_323249555.1">
    <property type="nucleotide sequence ID" value="NZ_JAYFUL010000017.1"/>
</dbReference>
<keyword evidence="8" id="KW-1185">Reference proteome</keyword>
<gene>
    <name evidence="7" type="ORF">VB264_11720</name>
</gene>
<organism evidence="7 8">
    <name type="scientific">Arcicella aquatica</name>
    <dbReference type="NCBI Taxonomy" id="217141"/>
    <lineage>
        <taxon>Bacteria</taxon>
        <taxon>Pseudomonadati</taxon>
        <taxon>Bacteroidota</taxon>
        <taxon>Cytophagia</taxon>
        <taxon>Cytophagales</taxon>
        <taxon>Flectobacillaceae</taxon>
        <taxon>Arcicella</taxon>
    </lineage>
</organism>
<feature type="transmembrane region" description="Helical" evidence="5">
    <location>
        <begin position="253"/>
        <end position="285"/>
    </location>
</feature>
<feature type="transmembrane region" description="Helical" evidence="5">
    <location>
        <begin position="160"/>
        <end position="180"/>
    </location>
</feature>
<feature type="transmembrane region" description="Helical" evidence="5">
    <location>
        <begin position="227"/>
        <end position="246"/>
    </location>
</feature>
<keyword evidence="4 5" id="KW-0472">Membrane</keyword>
<dbReference type="PANTHER" id="PTHR39535:SF2">
    <property type="entry name" value="HTTM DOMAIN-CONTAINING PROTEIN"/>
    <property type="match status" value="1"/>
</dbReference>
<comment type="subcellular location">
    <subcellularLocation>
        <location evidence="1">Endomembrane system</location>
        <topology evidence="1">Multi-pass membrane protein</topology>
    </subcellularLocation>
</comment>
<dbReference type="InterPro" id="IPR011020">
    <property type="entry name" value="HTTM-like"/>
</dbReference>
<keyword evidence="2 5" id="KW-0812">Transmembrane</keyword>
<evidence type="ECO:0000256" key="2">
    <source>
        <dbReference type="ARBA" id="ARBA00022692"/>
    </source>
</evidence>
<evidence type="ECO:0000313" key="7">
    <source>
        <dbReference type="EMBL" id="MEA5258452.1"/>
    </source>
</evidence>
<evidence type="ECO:0000313" key="8">
    <source>
        <dbReference type="Proteomes" id="UP001304671"/>
    </source>
</evidence>
<dbReference type="Proteomes" id="UP001304671">
    <property type="component" value="Unassembled WGS sequence"/>
</dbReference>
<evidence type="ECO:0000256" key="3">
    <source>
        <dbReference type="ARBA" id="ARBA00022989"/>
    </source>
</evidence>
<dbReference type="PANTHER" id="PTHR39535">
    <property type="entry name" value="SPORULATION-DELAYING PROTEIN SDPB"/>
    <property type="match status" value="1"/>
</dbReference>
<name>A0ABU5QN07_9BACT</name>
<proteinExistence type="predicted"/>
<evidence type="ECO:0000256" key="4">
    <source>
        <dbReference type="ARBA" id="ARBA00023136"/>
    </source>
</evidence>
<dbReference type="InterPro" id="IPR052964">
    <property type="entry name" value="Sporulation_signal_mat"/>
</dbReference>
<dbReference type="EMBL" id="JAYFUL010000017">
    <property type="protein sequence ID" value="MEA5258452.1"/>
    <property type="molecule type" value="Genomic_DNA"/>
</dbReference>
<keyword evidence="3 5" id="KW-1133">Transmembrane helix</keyword>